<dbReference type="PANTHER" id="PTHR21580">
    <property type="entry name" value="SHIPPO-1-RELATED"/>
    <property type="match status" value="1"/>
</dbReference>
<dbReference type="EMBL" id="CAKXAJ010017464">
    <property type="protein sequence ID" value="CAH2216909.1"/>
    <property type="molecule type" value="Genomic_DNA"/>
</dbReference>
<sequence>MEGRVQRRNVLEGTPGPADYTPNIPKGTKLKLLGPKAERFTTGKYDVIPGPAEYSIKRDFDIAEPPQIFSNAKIATPAFFGIKAERFKPRHEEGPSPASYDPSSRLRQSNRCIKTPFGSTSKRFKEIPNNGVTNFELISGERTRKDSSDKYITMELPTWGFRSKTIRWKPLLKKFHEPSPADLAQAKIEIRRSHQLQYNCPFFSSDGRFQPWFNWIPVHGKNKTPGPAYYCLDKPKCLPAVNCGPMYRTTRFADRALQTPAPNAYRVDGGIENILATHNDKLKNNLANKHEYHWSPPLEYKKLSVDTQEAILLKKSIALLEVPDNFEYKESSITKSVAPTITSHETKLLRCFLKSQQIARY</sequence>
<accession>A0A8S4QNG8</accession>
<dbReference type="AlphaFoldDB" id="A0A8S4QNG8"/>
<feature type="region of interest" description="Disordered" evidence="1">
    <location>
        <begin position="1"/>
        <end position="28"/>
    </location>
</feature>
<protein>
    <submittedName>
        <fullName evidence="2">Jg16203 protein</fullName>
    </submittedName>
</protein>
<proteinExistence type="predicted"/>
<dbReference type="Proteomes" id="UP000838756">
    <property type="component" value="Unassembled WGS sequence"/>
</dbReference>
<evidence type="ECO:0000313" key="2">
    <source>
        <dbReference type="EMBL" id="CAH2216909.1"/>
    </source>
</evidence>
<feature type="region of interest" description="Disordered" evidence="1">
    <location>
        <begin position="87"/>
        <end position="107"/>
    </location>
</feature>
<gene>
    <name evidence="2" type="primary">jg16203</name>
    <name evidence="2" type="ORF">PAEG_LOCUS4859</name>
</gene>
<evidence type="ECO:0000256" key="1">
    <source>
        <dbReference type="SAM" id="MobiDB-lite"/>
    </source>
</evidence>
<dbReference type="OrthoDB" id="2418081at2759"/>
<comment type="caution">
    <text evidence="2">The sequence shown here is derived from an EMBL/GenBank/DDBJ whole genome shotgun (WGS) entry which is preliminary data.</text>
</comment>
<dbReference type="Pfam" id="PF07004">
    <property type="entry name" value="SHIPPO-rpt"/>
    <property type="match status" value="1"/>
</dbReference>
<keyword evidence="3" id="KW-1185">Reference proteome</keyword>
<reference evidence="2" key="1">
    <citation type="submission" date="2022-03" db="EMBL/GenBank/DDBJ databases">
        <authorList>
            <person name="Lindestad O."/>
        </authorList>
    </citation>
    <scope>NUCLEOTIDE SEQUENCE</scope>
</reference>
<evidence type="ECO:0000313" key="3">
    <source>
        <dbReference type="Proteomes" id="UP000838756"/>
    </source>
</evidence>
<name>A0A8S4QNG8_9NEOP</name>
<organism evidence="2 3">
    <name type="scientific">Pararge aegeria aegeria</name>
    <dbReference type="NCBI Taxonomy" id="348720"/>
    <lineage>
        <taxon>Eukaryota</taxon>
        <taxon>Metazoa</taxon>
        <taxon>Ecdysozoa</taxon>
        <taxon>Arthropoda</taxon>
        <taxon>Hexapoda</taxon>
        <taxon>Insecta</taxon>
        <taxon>Pterygota</taxon>
        <taxon>Neoptera</taxon>
        <taxon>Endopterygota</taxon>
        <taxon>Lepidoptera</taxon>
        <taxon>Glossata</taxon>
        <taxon>Ditrysia</taxon>
        <taxon>Papilionoidea</taxon>
        <taxon>Nymphalidae</taxon>
        <taxon>Satyrinae</taxon>
        <taxon>Satyrini</taxon>
        <taxon>Parargina</taxon>
        <taxon>Pararge</taxon>
    </lineage>
</organism>
<dbReference type="PANTHER" id="PTHR21580:SF28">
    <property type="entry name" value="BOREALIN N-TERMINAL DOMAIN-CONTAINING PROTEIN-RELATED"/>
    <property type="match status" value="1"/>
</dbReference>
<dbReference type="InterPro" id="IPR010736">
    <property type="entry name" value="SHIPPO-rpt"/>
</dbReference>
<dbReference type="InterPro" id="IPR051291">
    <property type="entry name" value="CIMAP"/>
</dbReference>